<dbReference type="GO" id="GO:0010970">
    <property type="term" value="P:transport along microtubule"/>
    <property type="evidence" value="ECO:0007669"/>
    <property type="project" value="TreeGrafter"/>
</dbReference>
<evidence type="ECO:0000313" key="8">
    <source>
        <dbReference type="Proteomes" id="UP000009328"/>
    </source>
</evidence>
<proteinExistence type="predicted"/>
<gene>
    <name evidence="7" type="ORF">BN7_2994</name>
</gene>
<dbReference type="PANTHER" id="PTHR12442:SF22">
    <property type="entry name" value="CYTOPLASMIC DYNEIN 1 INTERMEDIATE CHAIN-RELATED"/>
    <property type="match status" value="1"/>
</dbReference>
<dbReference type="GO" id="GO:0045504">
    <property type="term" value="F:dynein heavy chain binding"/>
    <property type="evidence" value="ECO:0007669"/>
    <property type="project" value="TreeGrafter"/>
</dbReference>
<reference evidence="7 8" key="1">
    <citation type="journal article" date="2012" name="Eukaryot. Cell">
        <title>Draft genome sequence of Wickerhamomyces ciferrii NRRL Y-1031 F-60-10.</title>
        <authorList>
            <person name="Schneider J."/>
            <person name="Andrea H."/>
            <person name="Blom J."/>
            <person name="Jaenicke S."/>
            <person name="Ruckert C."/>
            <person name="Schorsch C."/>
            <person name="Szczepanowski R."/>
            <person name="Farwick M."/>
            <person name="Goesmann A."/>
            <person name="Puhler A."/>
            <person name="Schaffer S."/>
            <person name="Tauch A."/>
            <person name="Kohler T."/>
            <person name="Brinkrolf K."/>
        </authorList>
    </citation>
    <scope>NUCLEOTIDE SEQUENCE [LARGE SCALE GENOMIC DNA]</scope>
    <source>
        <strain evidence="8">ATCC 14091 / BCRC 22168 / CBS 111 / JCM 3599 / NBRC 0793 / NRRL Y-1031 F-60-10</strain>
    </source>
</reference>
<sequence>MKKVVLLPGFDHFENNNEKTSTSKVEDLITKDQGPIGESKVIDRMSSRREELEAKRQRLQELRRQREEKQKEQSQSQSTTVNEGAKEEDINSLVGKLVGDRVPSSAPSSSGSIEANGDANSGSIKKTAVYKSISIQTNEIQEVKKPEKITYNKSVQTHQLIEPSDNEAENEPKELDEKAIEGTVTETSEDIPSENLTQDDQIDTVVNVDESLLTSFFNKSFKIINRVIDEEKDILKTYKDTNQETQTEAAYYQELASLKFDQGIFAIDTSNFFPELILISCGKSVWVYNTNFKKFEYNFNTSTAIVNIQFSHFKSNIIFGTGYNGKLFSWNLESDSKLPYLVSSTNPMNHSYPVLSLNQTNENNGTLISASTDGRICTWTTSMLSKPISPPIDLKSPKSLSLRFDELSPTSVINLPNDHGFLIVGCEDGNIYRVKRFDNEVIGNPDNRYDKIYHKHKGPITSLNHSDEFTNLFISSSFDWTVSLWDVNQPESPLLTIYRNNAIPQASWRNGHSTQLAFIHGNVFELLDLSVDSVIPILKISFGKLLNKFSFDKNGSTVILGSVDGDVKIFDILLKEEASEVGRFKRLYVNGKV</sequence>
<dbReference type="SMART" id="SM00320">
    <property type="entry name" value="WD40"/>
    <property type="match status" value="5"/>
</dbReference>
<feature type="repeat" description="WD" evidence="5">
    <location>
        <begin position="453"/>
        <end position="495"/>
    </location>
</feature>
<evidence type="ECO:0000256" key="6">
    <source>
        <dbReference type="SAM" id="MobiDB-lite"/>
    </source>
</evidence>
<dbReference type="Pfam" id="PF00400">
    <property type="entry name" value="WD40"/>
    <property type="match status" value="1"/>
</dbReference>
<keyword evidence="3 5" id="KW-0853">WD repeat</keyword>
<feature type="compositionally biased region" description="Basic and acidic residues" evidence="6">
    <location>
        <begin position="40"/>
        <end position="72"/>
    </location>
</feature>
<accession>K0KKF7</accession>
<dbReference type="PROSITE" id="PS50082">
    <property type="entry name" value="WD_REPEATS_2"/>
    <property type="match status" value="1"/>
</dbReference>
<evidence type="ECO:0000256" key="1">
    <source>
        <dbReference type="ARBA" id="ARBA00004496"/>
    </source>
</evidence>
<feature type="region of interest" description="Disordered" evidence="6">
    <location>
        <begin position="1"/>
        <end position="121"/>
    </location>
</feature>
<evidence type="ECO:0000313" key="7">
    <source>
        <dbReference type="EMBL" id="CCH43446.1"/>
    </source>
</evidence>
<dbReference type="STRING" id="1206466.K0KKF7"/>
<dbReference type="InterPro" id="IPR050687">
    <property type="entry name" value="Dynein_IC"/>
</dbReference>
<name>K0KKF7_WICCF</name>
<dbReference type="FunCoup" id="K0KKF7">
    <property type="interactions" value="77"/>
</dbReference>
<comment type="subcellular location">
    <subcellularLocation>
        <location evidence="1">Cytoplasm</location>
    </subcellularLocation>
</comment>
<dbReference type="GO" id="GO:0005868">
    <property type="term" value="C:cytoplasmic dynein complex"/>
    <property type="evidence" value="ECO:0007669"/>
    <property type="project" value="TreeGrafter"/>
</dbReference>
<feature type="region of interest" description="Disordered" evidence="6">
    <location>
        <begin position="155"/>
        <end position="174"/>
    </location>
</feature>
<dbReference type="GO" id="GO:0045503">
    <property type="term" value="F:dynein light chain binding"/>
    <property type="evidence" value="ECO:0007669"/>
    <property type="project" value="TreeGrafter"/>
</dbReference>
<organism evidence="7 8">
    <name type="scientific">Wickerhamomyces ciferrii (strain ATCC 14091 / BCRC 22168 / CBS 111 / JCM 3599 / NBRC 0793 / NRRL Y-1031 F-60-10)</name>
    <name type="common">Yeast</name>
    <name type="synonym">Pichia ciferrii</name>
    <dbReference type="NCBI Taxonomy" id="1206466"/>
    <lineage>
        <taxon>Eukaryota</taxon>
        <taxon>Fungi</taxon>
        <taxon>Dikarya</taxon>
        <taxon>Ascomycota</taxon>
        <taxon>Saccharomycotina</taxon>
        <taxon>Saccharomycetes</taxon>
        <taxon>Phaffomycetales</taxon>
        <taxon>Wickerhamomycetaceae</taxon>
        <taxon>Wickerhamomyces</taxon>
    </lineage>
</organism>
<comment type="caution">
    <text evidence="7">The sequence shown here is derived from an EMBL/GenBank/DDBJ whole genome shotgun (WGS) entry which is preliminary data.</text>
</comment>
<keyword evidence="4" id="KW-0677">Repeat</keyword>
<keyword evidence="2" id="KW-0963">Cytoplasm</keyword>
<dbReference type="AlphaFoldDB" id="K0KKF7"/>
<dbReference type="Gene3D" id="2.130.10.10">
    <property type="entry name" value="YVTN repeat-like/Quinoprotein amine dehydrogenase"/>
    <property type="match status" value="2"/>
</dbReference>
<dbReference type="HOGENOM" id="CLU_460198_0_0_1"/>
<protein>
    <submittedName>
        <fullName evidence="7">Cytoplasmic dynein 1 intermediate chain</fullName>
    </submittedName>
</protein>
<dbReference type="Proteomes" id="UP000009328">
    <property type="component" value="Unassembled WGS sequence"/>
</dbReference>
<dbReference type="EMBL" id="CAIF01000078">
    <property type="protein sequence ID" value="CCH43446.1"/>
    <property type="molecule type" value="Genomic_DNA"/>
</dbReference>
<keyword evidence="8" id="KW-1185">Reference proteome</keyword>
<dbReference type="PANTHER" id="PTHR12442">
    <property type="entry name" value="DYNEIN INTERMEDIATE CHAIN"/>
    <property type="match status" value="1"/>
</dbReference>
<evidence type="ECO:0000256" key="2">
    <source>
        <dbReference type="ARBA" id="ARBA00022490"/>
    </source>
</evidence>
<dbReference type="eggNOG" id="KOG1587">
    <property type="taxonomic scope" value="Eukaryota"/>
</dbReference>
<feature type="compositionally biased region" description="Low complexity" evidence="6">
    <location>
        <begin position="103"/>
        <end position="112"/>
    </location>
</feature>
<evidence type="ECO:0000256" key="3">
    <source>
        <dbReference type="ARBA" id="ARBA00022574"/>
    </source>
</evidence>
<dbReference type="InterPro" id="IPR015943">
    <property type="entry name" value="WD40/YVTN_repeat-like_dom_sf"/>
</dbReference>
<dbReference type="InterPro" id="IPR001680">
    <property type="entry name" value="WD40_rpt"/>
</dbReference>
<evidence type="ECO:0000256" key="5">
    <source>
        <dbReference type="PROSITE-ProRule" id="PRU00221"/>
    </source>
</evidence>
<evidence type="ECO:0000256" key="4">
    <source>
        <dbReference type="ARBA" id="ARBA00022737"/>
    </source>
</evidence>
<dbReference type="InParanoid" id="K0KKF7"/>
<dbReference type="GO" id="GO:0005737">
    <property type="term" value="C:cytoplasm"/>
    <property type="evidence" value="ECO:0007669"/>
    <property type="project" value="UniProtKB-SubCell"/>
</dbReference>
<dbReference type="SUPFAM" id="SSF50978">
    <property type="entry name" value="WD40 repeat-like"/>
    <property type="match status" value="1"/>
</dbReference>
<dbReference type="InterPro" id="IPR036322">
    <property type="entry name" value="WD40_repeat_dom_sf"/>
</dbReference>